<gene>
    <name evidence="6" type="ORF">HK415_09575</name>
</gene>
<dbReference type="PANTHER" id="PTHR24567">
    <property type="entry name" value="CRP FAMILY TRANSCRIPTIONAL REGULATORY PROTEIN"/>
    <property type="match status" value="1"/>
</dbReference>
<dbReference type="InterPro" id="IPR014710">
    <property type="entry name" value="RmlC-like_jellyroll"/>
</dbReference>
<dbReference type="Pfam" id="PF00027">
    <property type="entry name" value="cNMP_binding"/>
    <property type="match status" value="1"/>
</dbReference>
<dbReference type="PROSITE" id="PS50043">
    <property type="entry name" value="HTH_LUXR_2"/>
    <property type="match status" value="1"/>
</dbReference>
<organism evidence="6 7">
    <name type="scientific">Ramlibacter montanisoli</name>
    <dbReference type="NCBI Taxonomy" id="2732512"/>
    <lineage>
        <taxon>Bacteria</taxon>
        <taxon>Pseudomonadati</taxon>
        <taxon>Pseudomonadota</taxon>
        <taxon>Betaproteobacteria</taxon>
        <taxon>Burkholderiales</taxon>
        <taxon>Comamonadaceae</taxon>
        <taxon>Ramlibacter</taxon>
    </lineage>
</organism>
<dbReference type="InterPro" id="IPR016032">
    <property type="entry name" value="Sig_transdc_resp-reg_C-effctor"/>
</dbReference>
<dbReference type="GO" id="GO:0003700">
    <property type="term" value="F:DNA-binding transcription factor activity"/>
    <property type="evidence" value="ECO:0007669"/>
    <property type="project" value="TreeGrafter"/>
</dbReference>
<dbReference type="EMBL" id="JABFCS010000001">
    <property type="protein sequence ID" value="NNU43352.1"/>
    <property type="molecule type" value="Genomic_DNA"/>
</dbReference>
<dbReference type="InterPro" id="IPR000792">
    <property type="entry name" value="Tscrpt_reg_LuxR_C"/>
</dbReference>
<evidence type="ECO:0000259" key="5">
    <source>
        <dbReference type="PROSITE" id="PS50043"/>
    </source>
</evidence>
<dbReference type="SMART" id="SM00100">
    <property type="entry name" value="cNMP"/>
    <property type="match status" value="1"/>
</dbReference>
<dbReference type="InterPro" id="IPR036390">
    <property type="entry name" value="WH_DNA-bd_sf"/>
</dbReference>
<name>A0A849K4J5_9BURK</name>
<accession>A0A849K4J5</accession>
<dbReference type="CDD" id="cd06170">
    <property type="entry name" value="LuxR_C_like"/>
    <property type="match status" value="1"/>
</dbReference>
<dbReference type="InterPro" id="IPR000595">
    <property type="entry name" value="cNMP-bd_dom"/>
</dbReference>
<dbReference type="AlphaFoldDB" id="A0A849K4J5"/>
<dbReference type="CDD" id="cd00038">
    <property type="entry name" value="CAP_ED"/>
    <property type="match status" value="1"/>
</dbReference>
<protein>
    <submittedName>
        <fullName evidence="6">Cyclic nucleotide-binding domain-containing protein</fullName>
    </submittedName>
</protein>
<sequence length="449" mass="49322">MYAAAEQRIHNVHTLTAGPARCADDWAWRVLEEIDYGLIVVDVDCEVLHANHLARHELSRERFMRTHGERLLGPSAWHTEQIVRGVQRAAQGRREMIVLRNGDLCLHVACVPLFNGYEQGGSVLLMLGRQNDTGNLALAFFSRSHGLTPAEEAVLKCLCDGLRVPEIATAKGVSENTVRTHVRSLRDKTGINSIRGMIQRIAALPPVVPMTLSIRRAAHRKSNERPAPAADPLPAPAAVGGGLRPGQSHTEALAARGTERTFRKGLLLIQEGDLGSTLFIVRSGRLRAYAADPQGKEITLGIYGAGEYVGEMSLDGGPRSANVETLETTTCSVITRETLLAYIAQEPAFALEMMARLIRRARLATESTRSLALIDVYGRAKRLLEELAGPPAADGSRTLRERITHREIASHLACSREMISKLMKDLEVGGYVEKREQRIVLVKGLPARW</sequence>
<dbReference type="SUPFAM" id="SSF51206">
    <property type="entry name" value="cAMP-binding domain-like"/>
    <property type="match status" value="1"/>
</dbReference>
<dbReference type="InterPro" id="IPR018488">
    <property type="entry name" value="cNMP-bd_CS"/>
</dbReference>
<comment type="caution">
    <text evidence="6">The sequence shown here is derived from an EMBL/GenBank/DDBJ whole genome shotgun (WGS) entry which is preliminary data.</text>
</comment>
<dbReference type="RefSeq" id="WP_171558474.1">
    <property type="nucleotide sequence ID" value="NZ_JABFCS010000001.1"/>
</dbReference>
<proteinExistence type="predicted"/>
<dbReference type="SMART" id="SM00421">
    <property type="entry name" value="HTH_LUXR"/>
    <property type="match status" value="1"/>
</dbReference>
<evidence type="ECO:0000259" key="4">
    <source>
        <dbReference type="PROSITE" id="PS50042"/>
    </source>
</evidence>
<evidence type="ECO:0000256" key="1">
    <source>
        <dbReference type="ARBA" id="ARBA00023015"/>
    </source>
</evidence>
<dbReference type="SMART" id="SM00419">
    <property type="entry name" value="HTH_CRP"/>
    <property type="match status" value="1"/>
</dbReference>
<evidence type="ECO:0000313" key="7">
    <source>
        <dbReference type="Proteomes" id="UP000552954"/>
    </source>
</evidence>
<dbReference type="Gene3D" id="2.60.120.10">
    <property type="entry name" value="Jelly Rolls"/>
    <property type="match status" value="1"/>
</dbReference>
<dbReference type="InterPro" id="IPR050397">
    <property type="entry name" value="Env_Response_Regulators"/>
</dbReference>
<keyword evidence="7" id="KW-1185">Reference proteome</keyword>
<dbReference type="Pfam" id="PF13545">
    <property type="entry name" value="HTH_Crp_2"/>
    <property type="match status" value="1"/>
</dbReference>
<keyword evidence="3" id="KW-0804">Transcription</keyword>
<dbReference type="SUPFAM" id="SSF46785">
    <property type="entry name" value="Winged helix' DNA-binding domain"/>
    <property type="match status" value="1"/>
</dbReference>
<dbReference type="PANTHER" id="PTHR24567:SF74">
    <property type="entry name" value="HTH-TYPE TRANSCRIPTIONAL REGULATOR ARCR"/>
    <property type="match status" value="1"/>
</dbReference>
<evidence type="ECO:0000256" key="3">
    <source>
        <dbReference type="ARBA" id="ARBA00023163"/>
    </source>
</evidence>
<dbReference type="Proteomes" id="UP000552954">
    <property type="component" value="Unassembled WGS sequence"/>
</dbReference>
<dbReference type="InterPro" id="IPR012318">
    <property type="entry name" value="HTH_CRP"/>
</dbReference>
<dbReference type="Gene3D" id="1.10.10.10">
    <property type="entry name" value="Winged helix-like DNA-binding domain superfamily/Winged helix DNA-binding domain"/>
    <property type="match status" value="2"/>
</dbReference>
<keyword evidence="2" id="KW-0238">DNA-binding</keyword>
<dbReference type="GO" id="GO:0005829">
    <property type="term" value="C:cytosol"/>
    <property type="evidence" value="ECO:0007669"/>
    <property type="project" value="TreeGrafter"/>
</dbReference>
<feature type="domain" description="Cyclic nucleotide-binding" evidence="4">
    <location>
        <begin position="259"/>
        <end position="360"/>
    </location>
</feature>
<dbReference type="InterPro" id="IPR036388">
    <property type="entry name" value="WH-like_DNA-bd_sf"/>
</dbReference>
<dbReference type="Pfam" id="PF00196">
    <property type="entry name" value="GerE"/>
    <property type="match status" value="1"/>
</dbReference>
<dbReference type="PRINTS" id="PR00038">
    <property type="entry name" value="HTHLUXR"/>
</dbReference>
<feature type="domain" description="HTH luxR-type" evidence="5">
    <location>
        <begin position="140"/>
        <end position="205"/>
    </location>
</feature>
<reference evidence="6 7" key="1">
    <citation type="submission" date="2020-05" db="EMBL/GenBank/DDBJ databases">
        <authorList>
            <person name="Khan S.A."/>
            <person name="Jeon C.O."/>
            <person name="Chun B.H."/>
        </authorList>
    </citation>
    <scope>NUCLEOTIDE SEQUENCE [LARGE SCALE GENOMIC DNA]</scope>
    <source>
        <strain evidence="6 7">B156</strain>
    </source>
</reference>
<dbReference type="PROSITE" id="PS00888">
    <property type="entry name" value="CNMP_BINDING_1"/>
    <property type="match status" value="1"/>
</dbReference>
<dbReference type="GO" id="GO:0003677">
    <property type="term" value="F:DNA binding"/>
    <property type="evidence" value="ECO:0007669"/>
    <property type="project" value="UniProtKB-KW"/>
</dbReference>
<dbReference type="PROSITE" id="PS50042">
    <property type="entry name" value="CNMP_BINDING_3"/>
    <property type="match status" value="1"/>
</dbReference>
<keyword evidence="1" id="KW-0805">Transcription regulation</keyword>
<evidence type="ECO:0000256" key="2">
    <source>
        <dbReference type="ARBA" id="ARBA00023125"/>
    </source>
</evidence>
<reference evidence="6 7" key="2">
    <citation type="submission" date="2020-06" db="EMBL/GenBank/DDBJ databases">
        <title>Ramlibacter rhizophilus sp. nov., isolated from rhizosphere soil of national flower Mugunghwa from South Korea.</title>
        <authorList>
            <person name="Zheng-Fei Y."/>
            <person name="Huan T."/>
        </authorList>
    </citation>
    <scope>NUCLEOTIDE SEQUENCE [LARGE SCALE GENOMIC DNA]</scope>
    <source>
        <strain evidence="6 7">B156</strain>
    </source>
</reference>
<evidence type="ECO:0000313" key="6">
    <source>
        <dbReference type="EMBL" id="NNU43352.1"/>
    </source>
</evidence>
<dbReference type="InterPro" id="IPR018490">
    <property type="entry name" value="cNMP-bd_dom_sf"/>
</dbReference>
<dbReference type="SUPFAM" id="SSF46894">
    <property type="entry name" value="C-terminal effector domain of the bipartite response regulators"/>
    <property type="match status" value="1"/>
</dbReference>